<gene>
    <name evidence="2" type="ORF">GCM10007301_51850</name>
</gene>
<dbReference type="Gene3D" id="3.40.50.300">
    <property type="entry name" value="P-loop containing nucleotide triphosphate hydrolases"/>
    <property type="match status" value="1"/>
</dbReference>
<keyword evidence="3" id="KW-1185">Reference proteome</keyword>
<dbReference type="AlphaFoldDB" id="A0A917CDM3"/>
<reference evidence="2" key="1">
    <citation type="journal article" date="2014" name="Int. J. Syst. Evol. Microbiol.">
        <title>Complete genome sequence of Corynebacterium casei LMG S-19264T (=DSM 44701T), isolated from a smear-ripened cheese.</title>
        <authorList>
            <consortium name="US DOE Joint Genome Institute (JGI-PGF)"/>
            <person name="Walter F."/>
            <person name="Albersmeier A."/>
            <person name="Kalinowski J."/>
            <person name="Ruckert C."/>
        </authorList>
    </citation>
    <scope>NUCLEOTIDE SEQUENCE</scope>
    <source>
        <strain evidence="2">CCM 7897</strain>
    </source>
</reference>
<dbReference type="PANTHER" id="PTHR43718">
    <property type="entry name" value="LON PROTEASE"/>
    <property type="match status" value="1"/>
</dbReference>
<dbReference type="GO" id="GO:0004252">
    <property type="term" value="F:serine-type endopeptidase activity"/>
    <property type="evidence" value="ECO:0007669"/>
    <property type="project" value="InterPro"/>
</dbReference>
<evidence type="ECO:0000313" key="3">
    <source>
        <dbReference type="Proteomes" id="UP000606044"/>
    </source>
</evidence>
<dbReference type="GO" id="GO:0005524">
    <property type="term" value="F:ATP binding"/>
    <property type="evidence" value="ECO:0007669"/>
    <property type="project" value="InterPro"/>
</dbReference>
<dbReference type="InterPro" id="IPR027417">
    <property type="entry name" value="P-loop_NTPase"/>
</dbReference>
<dbReference type="SUPFAM" id="SSF52540">
    <property type="entry name" value="P-loop containing nucleoside triphosphate hydrolases"/>
    <property type="match status" value="1"/>
</dbReference>
<accession>A0A917CDM3</accession>
<evidence type="ECO:0000313" key="2">
    <source>
        <dbReference type="EMBL" id="GGF85576.1"/>
    </source>
</evidence>
<evidence type="ECO:0000259" key="1">
    <source>
        <dbReference type="Pfam" id="PF00004"/>
    </source>
</evidence>
<dbReference type="GO" id="GO:0007005">
    <property type="term" value="P:mitochondrion organization"/>
    <property type="evidence" value="ECO:0007669"/>
    <property type="project" value="TreeGrafter"/>
</dbReference>
<dbReference type="GO" id="GO:0003697">
    <property type="term" value="F:single-stranded DNA binding"/>
    <property type="evidence" value="ECO:0007669"/>
    <property type="project" value="TreeGrafter"/>
</dbReference>
<dbReference type="InterPro" id="IPR027065">
    <property type="entry name" value="Lon_Prtase"/>
</dbReference>
<dbReference type="GO" id="GO:0016887">
    <property type="term" value="F:ATP hydrolysis activity"/>
    <property type="evidence" value="ECO:0007669"/>
    <property type="project" value="InterPro"/>
</dbReference>
<feature type="domain" description="ATPase AAA-type core" evidence="1">
    <location>
        <begin position="328"/>
        <end position="465"/>
    </location>
</feature>
<organism evidence="2 3">
    <name type="scientific">Azorhizobium oxalatiphilum</name>
    <dbReference type="NCBI Taxonomy" id="980631"/>
    <lineage>
        <taxon>Bacteria</taxon>
        <taxon>Pseudomonadati</taxon>
        <taxon>Pseudomonadota</taxon>
        <taxon>Alphaproteobacteria</taxon>
        <taxon>Hyphomicrobiales</taxon>
        <taxon>Xanthobacteraceae</taxon>
        <taxon>Azorhizobium</taxon>
    </lineage>
</organism>
<reference evidence="2" key="2">
    <citation type="submission" date="2020-09" db="EMBL/GenBank/DDBJ databases">
        <authorList>
            <person name="Sun Q."/>
            <person name="Sedlacek I."/>
        </authorList>
    </citation>
    <scope>NUCLEOTIDE SEQUENCE</scope>
    <source>
        <strain evidence="2">CCM 7897</strain>
    </source>
</reference>
<dbReference type="EMBL" id="BMCT01000010">
    <property type="protein sequence ID" value="GGF85576.1"/>
    <property type="molecule type" value="Genomic_DNA"/>
</dbReference>
<proteinExistence type="predicted"/>
<dbReference type="InterPro" id="IPR003959">
    <property type="entry name" value="ATPase_AAA_core"/>
</dbReference>
<dbReference type="RefSeq" id="WP_188583762.1">
    <property type="nucleotide sequence ID" value="NZ_BMCT01000010.1"/>
</dbReference>
<dbReference type="GO" id="GO:0004176">
    <property type="term" value="F:ATP-dependent peptidase activity"/>
    <property type="evidence" value="ECO:0007669"/>
    <property type="project" value="InterPro"/>
</dbReference>
<comment type="caution">
    <text evidence="2">The sequence shown here is derived from an EMBL/GenBank/DDBJ whole genome shotgun (WGS) entry which is preliminary data.</text>
</comment>
<sequence length="534" mass="58588">MNVIDDLSSDSADDRALNRLSASAERFRKREEAATRGDHLPTSFELLEGMEFHLGSVHEDAQVFAERLSGRLKRLGCRSQIEDLIDGVDQLAIDLIDAPAVRAVDELLLKYADLLSKRFVLWRLRVRIYAAALGDVQAMFDTARDAGAMAAMRSSSVARLDSVYRLVGQSLGWIGSAASVDPAYHCLSGPVPFRYGREPDAVASIYARDILGALESRNRVLAKGNANNPGSRSEQEPIDQAASLEVEQVGGPGVVVFTALGNAMTDEGRKVKSSFRPFLHVPLKLAETPDLQLVRDALRSEFPFAEREISALLSGLDNLEHVHIRPTILVGAPGSGKTRFGRMFLSRLELPFEMVGAAAADDGSIAGTPRRWSSGEPCLPVATIARFKHGGPGILIDEIDKAGTGRRNGNLLDAMLPFLERETASRFRDPYLEAPCDLSHVSWVMTANELEVIPQVLRDRCRVVFWPTPTVEHLPSISKRIITEIALEDSHDIRFASSLDEAELAAVASVWPGGSLRKLKRVIEVVLRARHGRH</sequence>
<dbReference type="GO" id="GO:0051131">
    <property type="term" value="P:chaperone-mediated protein complex assembly"/>
    <property type="evidence" value="ECO:0007669"/>
    <property type="project" value="TreeGrafter"/>
</dbReference>
<dbReference type="Pfam" id="PF00004">
    <property type="entry name" value="AAA"/>
    <property type="match status" value="1"/>
</dbReference>
<dbReference type="GO" id="GO:0006515">
    <property type="term" value="P:protein quality control for misfolded or incompletely synthesized proteins"/>
    <property type="evidence" value="ECO:0007669"/>
    <property type="project" value="TreeGrafter"/>
</dbReference>
<protein>
    <recommendedName>
        <fullName evidence="1">ATPase AAA-type core domain-containing protein</fullName>
    </recommendedName>
</protein>
<dbReference type="PANTHER" id="PTHR43718:SF2">
    <property type="entry name" value="LON PROTEASE HOMOLOG, MITOCHONDRIAL"/>
    <property type="match status" value="1"/>
</dbReference>
<name>A0A917CDM3_9HYPH</name>
<dbReference type="Proteomes" id="UP000606044">
    <property type="component" value="Unassembled WGS sequence"/>
</dbReference>